<evidence type="ECO:0000313" key="1">
    <source>
        <dbReference type="EMBL" id="KAH3796768.1"/>
    </source>
</evidence>
<reference evidence="1" key="2">
    <citation type="submission" date="2020-11" db="EMBL/GenBank/DDBJ databases">
        <authorList>
            <person name="McCartney M.A."/>
            <person name="Auch B."/>
            <person name="Kono T."/>
            <person name="Mallez S."/>
            <person name="Becker A."/>
            <person name="Gohl D.M."/>
            <person name="Silverstein K.A.T."/>
            <person name="Koren S."/>
            <person name="Bechman K.B."/>
            <person name="Herman A."/>
            <person name="Abrahante J.E."/>
            <person name="Garbe J."/>
        </authorList>
    </citation>
    <scope>NUCLEOTIDE SEQUENCE</scope>
    <source>
        <strain evidence="1">Duluth1</strain>
        <tissue evidence="1">Whole animal</tissue>
    </source>
</reference>
<proteinExistence type="predicted"/>
<name>A0A9D4FG95_DREPO</name>
<reference evidence="1" key="1">
    <citation type="journal article" date="2019" name="bioRxiv">
        <title>The Genome of the Zebra Mussel, Dreissena polymorpha: A Resource for Invasive Species Research.</title>
        <authorList>
            <person name="McCartney M.A."/>
            <person name="Auch B."/>
            <person name="Kono T."/>
            <person name="Mallez S."/>
            <person name="Zhang Y."/>
            <person name="Obille A."/>
            <person name="Becker A."/>
            <person name="Abrahante J.E."/>
            <person name="Garbe J."/>
            <person name="Badalamenti J.P."/>
            <person name="Herman A."/>
            <person name="Mangelson H."/>
            <person name="Liachko I."/>
            <person name="Sullivan S."/>
            <person name="Sone E.D."/>
            <person name="Koren S."/>
            <person name="Silverstein K.A.T."/>
            <person name="Beckman K.B."/>
            <person name="Gohl D.M."/>
        </authorList>
    </citation>
    <scope>NUCLEOTIDE SEQUENCE</scope>
    <source>
        <strain evidence="1">Duluth1</strain>
        <tissue evidence="1">Whole animal</tissue>
    </source>
</reference>
<sequence length="97" mass="10541">MLITLARDGSVLATFRDPELTYPNSVHVTPAGQVLVCYKSFNGPILQVHREGNRKLATLAQLRYGLGIMKSASVCYNSTTSSIIVGQADSILVFKVQ</sequence>
<protein>
    <submittedName>
        <fullName evidence="1">Uncharacterized protein</fullName>
    </submittedName>
</protein>
<dbReference type="EMBL" id="JAIWYP010000007">
    <property type="protein sequence ID" value="KAH3796768.1"/>
    <property type="molecule type" value="Genomic_DNA"/>
</dbReference>
<accession>A0A9D4FG95</accession>
<evidence type="ECO:0000313" key="2">
    <source>
        <dbReference type="Proteomes" id="UP000828390"/>
    </source>
</evidence>
<gene>
    <name evidence="1" type="ORF">DPMN_150339</name>
</gene>
<dbReference type="AlphaFoldDB" id="A0A9D4FG95"/>
<comment type="caution">
    <text evidence="1">The sequence shown here is derived from an EMBL/GenBank/DDBJ whole genome shotgun (WGS) entry which is preliminary data.</text>
</comment>
<dbReference type="Proteomes" id="UP000828390">
    <property type="component" value="Unassembled WGS sequence"/>
</dbReference>
<keyword evidence="2" id="KW-1185">Reference proteome</keyword>
<organism evidence="1 2">
    <name type="scientific">Dreissena polymorpha</name>
    <name type="common">Zebra mussel</name>
    <name type="synonym">Mytilus polymorpha</name>
    <dbReference type="NCBI Taxonomy" id="45954"/>
    <lineage>
        <taxon>Eukaryota</taxon>
        <taxon>Metazoa</taxon>
        <taxon>Spiralia</taxon>
        <taxon>Lophotrochozoa</taxon>
        <taxon>Mollusca</taxon>
        <taxon>Bivalvia</taxon>
        <taxon>Autobranchia</taxon>
        <taxon>Heteroconchia</taxon>
        <taxon>Euheterodonta</taxon>
        <taxon>Imparidentia</taxon>
        <taxon>Neoheterodontei</taxon>
        <taxon>Myida</taxon>
        <taxon>Dreissenoidea</taxon>
        <taxon>Dreissenidae</taxon>
        <taxon>Dreissena</taxon>
    </lineage>
</organism>